<dbReference type="OrthoDB" id="6538197at2759"/>
<comment type="subcellular location">
    <subcellularLocation>
        <location evidence="2">Cytoplasm</location>
    </subcellularLocation>
    <subcellularLocation>
        <location evidence="1 11">Nucleus</location>
    </subcellularLocation>
</comment>
<comment type="similarity">
    <text evidence="11">Belongs to the IRF family.</text>
</comment>
<dbReference type="GeneID" id="103183671"/>
<keyword evidence="10 11" id="KW-0539">Nucleus</keyword>
<evidence type="ECO:0000256" key="6">
    <source>
        <dbReference type="ARBA" id="ARBA00023015"/>
    </source>
</evidence>
<dbReference type="PANTHER" id="PTHR11949:SF3">
    <property type="entry name" value="INTERFERON REGULATORY FACTOR 1"/>
    <property type="match status" value="1"/>
</dbReference>
<dbReference type="FunFam" id="1.10.10.10:FF:000065">
    <property type="entry name" value="Interferon regulatory factor"/>
    <property type="match status" value="1"/>
</dbReference>
<evidence type="ECO:0000256" key="10">
    <source>
        <dbReference type="ARBA" id="ARBA00023242"/>
    </source>
</evidence>
<keyword evidence="9 11" id="KW-0804">Transcription</keyword>
<evidence type="ECO:0000256" key="11">
    <source>
        <dbReference type="PIRNR" id="PIRNR038196"/>
    </source>
</evidence>
<dbReference type="SMART" id="SM00348">
    <property type="entry name" value="IRF"/>
    <property type="match status" value="1"/>
</dbReference>
<evidence type="ECO:0000256" key="2">
    <source>
        <dbReference type="ARBA" id="ARBA00004496"/>
    </source>
</evidence>
<accession>V9KUR9</accession>
<dbReference type="Gene3D" id="1.10.10.10">
    <property type="entry name" value="Winged helix-like DNA-binding domain superfamily/Winged helix DNA-binding domain"/>
    <property type="match status" value="1"/>
</dbReference>
<evidence type="ECO:0000256" key="9">
    <source>
        <dbReference type="ARBA" id="ARBA00023163"/>
    </source>
</evidence>
<dbReference type="InterPro" id="IPR036388">
    <property type="entry name" value="WH-like_DNA-bd_sf"/>
</dbReference>
<evidence type="ECO:0000256" key="3">
    <source>
        <dbReference type="ARBA" id="ARBA00022490"/>
    </source>
</evidence>
<feature type="compositionally biased region" description="Basic and acidic residues" evidence="14">
    <location>
        <begin position="118"/>
        <end position="133"/>
    </location>
</feature>
<keyword evidence="7 11" id="KW-0238">DNA-binding</keyword>
<dbReference type="PROSITE" id="PS00601">
    <property type="entry name" value="IRF_1"/>
    <property type="match status" value="1"/>
</dbReference>
<dbReference type="PROSITE" id="PS51507">
    <property type="entry name" value="IRF_2"/>
    <property type="match status" value="1"/>
</dbReference>
<dbReference type="PANTHER" id="PTHR11949">
    <property type="entry name" value="INTERFERON REGULATORY FACTOR"/>
    <property type="match status" value="1"/>
</dbReference>
<dbReference type="GO" id="GO:0005634">
    <property type="term" value="C:nucleus"/>
    <property type="evidence" value="ECO:0007669"/>
    <property type="project" value="UniProtKB-SubCell"/>
</dbReference>
<keyword evidence="6 11" id="KW-0805">Transcription regulation</keyword>
<evidence type="ECO:0000256" key="1">
    <source>
        <dbReference type="ARBA" id="ARBA00004123"/>
    </source>
</evidence>
<evidence type="ECO:0000313" key="16">
    <source>
        <dbReference type="EMBL" id="AFP01961.1"/>
    </source>
</evidence>
<dbReference type="InterPro" id="IPR001346">
    <property type="entry name" value="Interferon_reg_fact_DNA-bd_dom"/>
</dbReference>
<keyword evidence="8 11" id="KW-0010">Activator</keyword>
<dbReference type="EMBL" id="JW869443">
    <property type="protein sequence ID" value="AFP01961.1"/>
    <property type="molecule type" value="mRNA"/>
</dbReference>
<reference evidence="16" key="1">
    <citation type="journal article" date="2014" name="Nature">
        <title>Elephant shark genome provides unique insights into gnathostome evolution.</title>
        <authorList>
            <consortium name="International Elephant Shark Genome Sequencing Consortium"/>
            <person name="Venkatesh B."/>
            <person name="Lee A.P."/>
            <person name="Ravi V."/>
            <person name="Maurya A.K."/>
            <person name="Lian M.M."/>
            <person name="Swann J.B."/>
            <person name="Ohta Y."/>
            <person name="Flajnik M.F."/>
            <person name="Sutoh Y."/>
            <person name="Kasahara M."/>
            <person name="Hoon S."/>
            <person name="Gangu V."/>
            <person name="Roy S.W."/>
            <person name="Irimia M."/>
            <person name="Korzh V."/>
            <person name="Kondrychyn I."/>
            <person name="Lim Z.W."/>
            <person name="Tay B.H."/>
            <person name="Tohari S."/>
            <person name="Kong K.W."/>
            <person name="Ho S."/>
            <person name="Lorente-Galdos B."/>
            <person name="Quilez J."/>
            <person name="Marques-Bonet T."/>
            <person name="Raney B.J."/>
            <person name="Ingham P.W."/>
            <person name="Tay A."/>
            <person name="Hillier L.W."/>
            <person name="Minx P."/>
            <person name="Boehm T."/>
            <person name="Wilson R.K."/>
            <person name="Brenner S."/>
            <person name="Warren W.C."/>
        </authorList>
    </citation>
    <scope>NUCLEOTIDE SEQUENCE</scope>
    <source>
        <tissue evidence="16">Spleen</tissue>
    </source>
</reference>
<evidence type="ECO:0000256" key="4">
    <source>
        <dbReference type="ARBA" id="ARBA00022499"/>
    </source>
</evidence>
<dbReference type="AlphaFoldDB" id="V9KUR9"/>
<feature type="region of interest" description="Disordered" evidence="14">
    <location>
        <begin position="118"/>
        <end position="162"/>
    </location>
</feature>
<organism evidence="16">
    <name type="scientific">Callorhinchus milii</name>
    <name type="common">Ghost shark</name>
    <dbReference type="NCBI Taxonomy" id="7868"/>
    <lineage>
        <taxon>Eukaryota</taxon>
        <taxon>Metazoa</taxon>
        <taxon>Chordata</taxon>
        <taxon>Craniata</taxon>
        <taxon>Vertebrata</taxon>
        <taxon>Chondrichthyes</taxon>
        <taxon>Holocephali</taxon>
        <taxon>Chimaeriformes</taxon>
        <taxon>Callorhinchidae</taxon>
        <taxon>Callorhinchus</taxon>
    </lineage>
</organism>
<dbReference type="GO" id="GO:0000981">
    <property type="term" value="F:DNA-binding transcription factor activity, RNA polymerase II-specific"/>
    <property type="evidence" value="ECO:0007669"/>
    <property type="project" value="TreeGrafter"/>
</dbReference>
<dbReference type="InterPro" id="IPR036390">
    <property type="entry name" value="WH_DNA-bd_sf"/>
</dbReference>
<dbReference type="GO" id="GO:0000978">
    <property type="term" value="F:RNA polymerase II cis-regulatory region sequence-specific DNA binding"/>
    <property type="evidence" value="ECO:0007669"/>
    <property type="project" value="TreeGrafter"/>
</dbReference>
<evidence type="ECO:0000256" key="12">
    <source>
        <dbReference type="PIRSR" id="PIRSR038196-1"/>
    </source>
</evidence>
<feature type="domain" description="IRF tryptophan pentad repeat" evidence="15">
    <location>
        <begin position="5"/>
        <end position="113"/>
    </location>
</feature>
<dbReference type="SUPFAM" id="SSF46785">
    <property type="entry name" value="Winged helix' DNA-binding domain"/>
    <property type="match status" value="1"/>
</dbReference>
<evidence type="ECO:0000256" key="14">
    <source>
        <dbReference type="SAM" id="MobiDB-lite"/>
    </source>
</evidence>
<proteinExistence type="evidence at transcript level"/>
<feature type="modified residue" description="N6-acetyllysine" evidence="12">
    <location>
        <position position="78"/>
    </location>
</feature>
<keyword evidence="4" id="KW-1017">Isopeptide bond</keyword>
<protein>
    <recommendedName>
        <fullName evidence="11">Interferon regulatory factor</fullName>
    </recommendedName>
</protein>
<dbReference type="PIRSF" id="PIRSF038196">
    <property type="entry name" value="IFN_RF1/2"/>
    <property type="match status" value="1"/>
</dbReference>
<evidence type="ECO:0000256" key="8">
    <source>
        <dbReference type="ARBA" id="ARBA00023159"/>
    </source>
</evidence>
<feature type="compositionally biased region" description="Basic and acidic residues" evidence="14">
    <location>
        <begin position="141"/>
        <end position="156"/>
    </location>
</feature>
<keyword evidence="3" id="KW-0963">Cytoplasm</keyword>
<feature type="cross-link" description="Glycyl lysine isopeptide (Lys-Gly) (interchain with G-Cter in SUMO2)" evidence="13">
    <location>
        <position position="261"/>
    </location>
</feature>
<dbReference type="RefSeq" id="XP_042195973.1">
    <property type="nucleotide sequence ID" value="XM_042340039.1"/>
</dbReference>
<dbReference type="InterPro" id="IPR019817">
    <property type="entry name" value="Interferon_reg_fac_CS"/>
</dbReference>
<dbReference type="Pfam" id="PF00605">
    <property type="entry name" value="IRF"/>
    <property type="match status" value="1"/>
</dbReference>
<evidence type="ECO:0000256" key="7">
    <source>
        <dbReference type="ARBA" id="ARBA00023125"/>
    </source>
</evidence>
<dbReference type="GO" id="GO:0005737">
    <property type="term" value="C:cytoplasm"/>
    <property type="evidence" value="ECO:0007669"/>
    <property type="project" value="UniProtKB-SubCell"/>
</dbReference>
<dbReference type="CDD" id="cd00103">
    <property type="entry name" value="IRF"/>
    <property type="match status" value="1"/>
</dbReference>
<sequence length="336" mass="37844">MPVARMRMRPWLEMQIDSNTIPGLAWLNKEERIFQIPWKHAARHGWNLETDASLFRNWAEHTGRFRPGKDSPDPKTWKANFRCAMNSLPDIEEVKDKSINRGSGAIRVYNILRHLDKPKQKEKYSKSSKDSKSKNRKKETKSKLKVEAIEPTKPADRSSFISPNDCAQQEMVIDSTNMDESSTTVDDDLSGWFFPSEIIATDEAQVASTSDVYPFQISPLPSPAAASAVENFLPDDMVEMANELLQGQEHSQWEHSNIEGKGYFSNIVGTMSQTTSECDLKSSEQATNSHLALQDGNWTDSTGEFELRLHTDVKPATDLVTWLDSGTWAGSLISCT</sequence>
<dbReference type="InterPro" id="IPR017431">
    <property type="entry name" value="IRF1/IRF2"/>
</dbReference>
<dbReference type="GO" id="GO:0002376">
    <property type="term" value="P:immune system process"/>
    <property type="evidence" value="ECO:0007669"/>
    <property type="project" value="TreeGrafter"/>
</dbReference>
<evidence type="ECO:0000259" key="15">
    <source>
        <dbReference type="PROSITE" id="PS51507"/>
    </source>
</evidence>
<evidence type="ECO:0000256" key="13">
    <source>
        <dbReference type="PIRSR" id="PIRSR038196-2"/>
    </source>
</evidence>
<name>V9KUR9_CALMI</name>
<dbReference type="PRINTS" id="PR00267">
    <property type="entry name" value="INTFRNREGFCT"/>
</dbReference>
<keyword evidence="5" id="KW-0832">Ubl conjugation</keyword>
<evidence type="ECO:0000256" key="5">
    <source>
        <dbReference type="ARBA" id="ARBA00022843"/>
    </source>
</evidence>
<dbReference type="KEGG" id="cmk:103183671"/>
<feature type="modified residue" description="N6-acetyllysine" evidence="12">
    <location>
        <position position="75"/>
    </location>
</feature>